<dbReference type="SUPFAM" id="SSF46785">
    <property type="entry name" value="Winged helix' DNA-binding domain"/>
    <property type="match status" value="1"/>
</dbReference>
<dbReference type="GO" id="GO:0003700">
    <property type="term" value="F:DNA-binding transcription factor activity"/>
    <property type="evidence" value="ECO:0007669"/>
    <property type="project" value="InterPro"/>
</dbReference>
<keyword evidence="2" id="KW-0805">Transcription regulation</keyword>
<dbReference type="InterPro" id="IPR005119">
    <property type="entry name" value="LysR_subst-bd"/>
</dbReference>
<dbReference type="PANTHER" id="PTHR30419:SF8">
    <property type="entry name" value="NITROGEN ASSIMILATION TRANSCRIPTIONAL ACTIVATOR-RELATED"/>
    <property type="match status" value="1"/>
</dbReference>
<dbReference type="InterPro" id="IPR000847">
    <property type="entry name" value="LysR_HTH_N"/>
</dbReference>
<evidence type="ECO:0000256" key="3">
    <source>
        <dbReference type="ARBA" id="ARBA00023125"/>
    </source>
</evidence>
<dbReference type="EMBL" id="QYUQ01000002">
    <property type="protein sequence ID" value="RJG02434.1"/>
    <property type="molecule type" value="Genomic_DNA"/>
</dbReference>
<evidence type="ECO:0000256" key="4">
    <source>
        <dbReference type="ARBA" id="ARBA00023163"/>
    </source>
</evidence>
<keyword evidence="3" id="KW-0238">DNA-binding</keyword>
<dbReference type="GO" id="GO:0005829">
    <property type="term" value="C:cytosol"/>
    <property type="evidence" value="ECO:0007669"/>
    <property type="project" value="TreeGrafter"/>
</dbReference>
<dbReference type="Gene3D" id="1.10.10.10">
    <property type="entry name" value="Winged helix-like DNA-binding domain superfamily/Winged helix DNA-binding domain"/>
    <property type="match status" value="1"/>
</dbReference>
<comment type="caution">
    <text evidence="6">The sequence shown here is derived from an EMBL/GenBank/DDBJ whole genome shotgun (WGS) entry which is preliminary data.</text>
</comment>
<name>A0A3A3G3K9_9BURK</name>
<evidence type="ECO:0000313" key="6">
    <source>
        <dbReference type="EMBL" id="RJG02434.1"/>
    </source>
</evidence>
<dbReference type="PANTHER" id="PTHR30419">
    <property type="entry name" value="HTH-TYPE TRANSCRIPTIONAL REGULATOR YBHD"/>
    <property type="match status" value="1"/>
</dbReference>
<sequence length="311" mass="34722">MKQTINALLSRLRMKQLQLLIALDEHKSMHKAASALSMTQSAASKVLHELEDMFDTPLFERSKTGMIPNQFGHSVIRHARLLVTDLGALCQDIADIRSGKGGRLAIGTIMGAVPDVVVPILNWLHTRQPNLAIEVVEDTSRRMLTLLDDGHLDLVIGRASVALDTGKYLYQPLRDEPVSVVVGYSHPAMPDENLSLRHLKDHRWLVYPKHMPMHTLLEREMDSAGMTMPSNQISTASSFVTIAILQRSNDIVALLPTDVADFFARHKMLRILPIELTSKYQTFGIVTRKGGATSPAADQFIQLLRDRNMVH</sequence>
<dbReference type="Gene3D" id="3.40.190.290">
    <property type="match status" value="1"/>
</dbReference>
<feature type="domain" description="HTH lysR-type" evidence="5">
    <location>
        <begin position="12"/>
        <end position="69"/>
    </location>
</feature>
<dbReference type="AlphaFoldDB" id="A0A3A3G3K9"/>
<comment type="similarity">
    <text evidence="1">Belongs to the LysR transcriptional regulatory family.</text>
</comment>
<dbReference type="InterPro" id="IPR036388">
    <property type="entry name" value="WH-like_DNA-bd_sf"/>
</dbReference>
<dbReference type="Pfam" id="PF03466">
    <property type="entry name" value="LysR_substrate"/>
    <property type="match status" value="1"/>
</dbReference>
<dbReference type="SUPFAM" id="SSF53850">
    <property type="entry name" value="Periplasmic binding protein-like II"/>
    <property type="match status" value="1"/>
</dbReference>
<evidence type="ECO:0000259" key="5">
    <source>
        <dbReference type="PROSITE" id="PS50931"/>
    </source>
</evidence>
<evidence type="ECO:0000256" key="2">
    <source>
        <dbReference type="ARBA" id="ARBA00023015"/>
    </source>
</evidence>
<reference evidence="7" key="1">
    <citation type="submission" date="2018-09" db="EMBL/GenBank/DDBJ databases">
        <authorList>
            <person name="Zhu H."/>
        </authorList>
    </citation>
    <scope>NUCLEOTIDE SEQUENCE [LARGE SCALE GENOMIC DNA]</scope>
    <source>
        <strain evidence="7">K1S02-23</strain>
    </source>
</reference>
<dbReference type="InterPro" id="IPR036390">
    <property type="entry name" value="WH_DNA-bd_sf"/>
</dbReference>
<keyword evidence="4" id="KW-0804">Transcription</keyword>
<dbReference type="Proteomes" id="UP000266327">
    <property type="component" value="Unassembled WGS sequence"/>
</dbReference>
<organism evidence="6 7">
    <name type="scientific">Noviherbaspirillum sedimenti</name>
    <dbReference type="NCBI Taxonomy" id="2320865"/>
    <lineage>
        <taxon>Bacteria</taxon>
        <taxon>Pseudomonadati</taxon>
        <taxon>Pseudomonadota</taxon>
        <taxon>Betaproteobacteria</taxon>
        <taxon>Burkholderiales</taxon>
        <taxon>Oxalobacteraceae</taxon>
        <taxon>Noviherbaspirillum</taxon>
    </lineage>
</organism>
<protein>
    <submittedName>
        <fullName evidence="6">LysR family transcriptional regulator</fullName>
    </submittedName>
</protein>
<keyword evidence="7" id="KW-1185">Reference proteome</keyword>
<proteinExistence type="inferred from homology"/>
<accession>A0A3A3G3K9</accession>
<dbReference type="Pfam" id="PF00126">
    <property type="entry name" value="HTH_1"/>
    <property type="match status" value="1"/>
</dbReference>
<dbReference type="OrthoDB" id="8627799at2"/>
<dbReference type="GO" id="GO:0003677">
    <property type="term" value="F:DNA binding"/>
    <property type="evidence" value="ECO:0007669"/>
    <property type="project" value="UniProtKB-KW"/>
</dbReference>
<dbReference type="RefSeq" id="WP_119785935.1">
    <property type="nucleotide sequence ID" value="NZ_QYUQ01000002.1"/>
</dbReference>
<gene>
    <name evidence="6" type="ORF">D3878_13300</name>
</gene>
<evidence type="ECO:0000256" key="1">
    <source>
        <dbReference type="ARBA" id="ARBA00009437"/>
    </source>
</evidence>
<dbReference type="PROSITE" id="PS50931">
    <property type="entry name" value="HTH_LYSR"/>
    <property type="match status" value="1"/>
</dbReference>
<evidence type="ECO:0000313" key="7">
    <source>
        <dbReference type="Proteomes" id="UP000266327"/>
    </source>
</evidence>
<dbReference type="InterPro" id="IPR050950">
    <property type="entry name" value="HTH-type_LysR_regulators"/>
</dbReference>